<dbReference type="Pfam" id="PF00373">
    <property type="entry name" value="FERM_M"/>
    <property type="match status" value="1"/>
</dbReference>
<feature type="domain" description="FERM" evidence="3">
    <location>
        <begin position="29"/>
        <end position="340"/>
    </location>
</feature>
<dbReference type="InterPro" id="IPR019748">
    <property type="entry name" value="FERM_central"/>
</dbReference>
<gene>
    <name evidence="4" type="primary">EPB41L2</name>
    <name evidence="4" type="ORF">AWC38_SpisGene15034</name>
</gene>
<organism evidence="4 5">
    <name type="scientific">Stylophora pistillata</name>
    <name type="common">Smooth cauliflower coral</name>
    <dbReference type="NCBI Taxonomy" id="50429"/>
    <lineage>
        <taxon>Eukaryota</taxon>
        <taxon>Metazoa</taxon>
        <taxon>Cnidaria</taxon>
        <taxon>Anthozoa</taxon>
        <taxon>Hexacorallia</taxon>
        <taxon>Scleractinia</taxon>
        <taxon>Astrocoeniina</taxon>
        <taxon>Pocilloporidae</taxon>
        <taxon>Stylophora</taxon>
    </lineage>
</organism>
<dbReference type="Pfam" id="PF09379">
    <property type="entry name" value="FERM_N"/>
    <property type="match status" value="1"/>
</dbReference>
<dbReference type="GO" id="GO:0031032">
    <property type="term" value="P:actomyosin structure organization"/>
    <property type="evidence" value="ECO:0007669"/>
    <property type="project" value="TreeGrafter"/>
</dbReference>
<dbReference type="Proteomes" id="UP000225706">
    <property type="component" value="Unassembled WGS sequence"/>
</dbReference>
<dbReference type="GO" id="GO:0005856">
    <property type="term" value="C:cytoskeleton"/>
    <property type="evidence" value="ECO:0007669"/>
    <property type="project" value="TreeGrafter"/>
</dbReference>
<sequence length="752" mass="84596">MAGTSGETVESPATSPRQQANRKPSRNRLSCQVTLLDGTVLTTDHLQKSAKGMDLMHWVTTHLNIAEKEYFGLLWEDKTGEKYWLDPQKKITTQLKGCQPNFAFAVKFYEPYPSQIKTDYTRYLMCMQLRDDVNSGRLPCSFSNQAVLGSYIVQGDVGDYEAREHGTDYLDGMVFAPDQTQELLDKVRELHKQNRGLSPEEADLHYLKVAAAKLVMFGVDAHPARAPLMEEESMATMTPEEREEYLREMEEKFGKQKRERGDNVIRATGAGEAGAFYVYGTAERPDPQSTVTAVEEEARKREWERKQAEERERIRLEQEREAERERKLQEWIESEKRRVEAIEPHEAGPAYTAPGGTTERATFTMEKVEKEEPEFVSMGVATPVSGFHTIKRAETRVADTDTYKGRVKKLPQEEVGPDPSTRTNTWGGGKKDNVSYTRTYTSATLPNRGARTGFESNMTSGEDRRRSAEDLLENNGQERGSRQGKVPLVNKDELVRYYSPGSALSDTLRTDPAQHEIKRSLKEDLNLEHEQGEGGFVRESIRRNEGFIAKQTVRNDLDSAPPEITTKTMIIDNDRDPAVYRQNRAPEVETHVLSFGGSSGQPGVKQGTPYRFSDFTQDGSPEPYSPHSRHYNVPSVTTQRIVYDQNGPPVSPPSSGTQDGGTVITRTIMMGGAEPTRTETIRQTTMPTEIIQKTITIEETMRVVDDDGNIIKTGDPDTDAAIFEAIQRAKEENPNAKITEVVITRTDEESNA</sequence>
<dbReference type="GO" id="GO:0005886">
    <property type="term" value="C:plasma membrane"/>
    <property type="evidence" value="ECO:0007669"/>
    <property type="project" value="TreeGrafter"/>
</dbReference>
<reference evidence="5" key="1">
    <citation type="journal article" date="2017" name="bioRxiv">
        <title>Comparative analysis of the genomes of Stylophora pistillata and Acropora digitifera provides evidence for extensive differences between species of corals.</title>
        <authorList>
            <person name="Voolstra C.R."/>
            <person name="Li Y."/>
            <person name="Liew Y.J."/>
            <person name="Baumgarten S."/>
            <person name="Zoccola D."/>
            <person name="Flot J.-F."/>
            <person name="Tambutte S."/>
            <person name="Allemand D."/>
            <person name="Aranda M."/>
        </authorList>
    </citation>
    <scope>NUCLEOTIDE SEQUENCE [LARGE SCALE GENOMIC DNA]</scope>
</reference>
<dbReference type="PANTHER" id="PTHR23280">
    <property type="entry name" value="4.1 G PROTEIN"/>
    <property type="match status" value="1"/>
</dbReference>
<comment type="caution">
    <text evidence="4">The sequence shown here is derived from an EMBL/GenBank/DDBJ whole genome shotgun (WGS) entry which is preliminary data.</text>
</comment>
<evidence type="ECO:0000256" key="1">
    <source>
        <dbReference type="SAM" id="Coils"/>
    </source>
</evidence>
<proteinExistence type="predicted"/>
<dbReference type="InterPro" id="IPR014352">
    <property type="entry name" value="FERM/acyl-CoA-bd_prot_sf"/>
</dbReference>
<feature type="region of interest" description="Disordered" evidence="2">
    <location>
        <begin position="444"/>
        <end position="467"/>
    </location>
</feature>
<dbReference type="Gene3D" id="3.10.20.90">
    <property type="entry name" value="Phosphatidylinositol 3-kinase Catalytic Subunit, Chain A, domain 1"/>
    <property type="match status" value="1"/>
</dbReference>
<dbReference type="SUPFAM" id="SSF54236">
    <property type="entry name" value="Ubiquitin-like"/>
    <property type="match status" value="1"/>
</dbReference>
<feature type="region of interest" description="Disordered" evidence="2">
    <location>
        <begin position="1"/>
        <end position="28"/>
    </location>
</feature>
<dbReference type="AlphaFoldDB" id="A0A2B4RUM3"/>
<evidence type="ECO:0000313" key="5">
    <source>
        <dbReference type="Proteomes" id="UP000225706"/>
    </source>
</evidence>
<dbReference type="Gene3D" id="1.20.80.10">
    <property type="match status" value="1"/>
</dbReference>
<dbReference type="InterPro" id="IPR018979">
    <property type="entry name" value="FERM_N"/>
</dbReference>
<evidence type="ECO:0000259" key="3">
    <source>
        <dbReference type="PROSITE" id="PS50057"/>
    </source>
</evidence>
<protein>
    <submittedName>
        <fullName evidence="4">Band 4.1-like protein 2</fullName>
    </submittedName>
</protein>
<dbReference type="InterPro" id="IPR035963">
    <property type="entry name" value="FERM_2"/>
</dbReference>
<dbReference type="CDD" id="cd14473">
    <property type="entry name" value="FERM_B-lobe"/>
    <property type="match status" value="1"/>
</dbReference>
<dbReference type="InterPro" id="IPR029071">
    <property type="entry name" value="Ubiquitin-like_domsf"/>
</dbReference>
<dbReference type="InterPro" id="IPR000299">
    <property type="entry name" value="FERM_domain"/>
</dbReference>
<dbReference type="PRINTS" id="PR00935">
    <property type="entry name" value="BAND41"/>
</dbReference>
<dbReference type="CDD" id="cd01765">
    <property type="entry name" value="FERM_F0_F1"/>
    <property type="match status" value="1"/>
</dbReference>
<dbReference type="SUPFAM" id="SSF47031">
    <property type="entry name" value="Second domain of FERM"/>
    <property type="match status" value="1"/>
</dbReference>
<dbReference type="PANTHER" id="PTHR23280:SF21">
    <property type="entry name" value="PROTEIN 4.1 HOMOLOG"/>
    <property type="match status" value="1"/>
</dbReference>
<dbReference type="InterPro" id="IPR019749">
    <property type="entry name" value="Band_41_domain"/>
</dbReference>
<keyword evidence="1" id="KW-0175">Coiled coil</keyword>
<name>A0A2B4RUM3_STYPI</name>
<dbReference type="STRING" id="50429.A0A2B4RUM3"/>
<evidence type="ECO:0000313" key="4">
    <source>
        <dbReference type="EMBL" id="PFX20493.1"/>
    </source>
</evidence>
<accession>A0A2B4RUM3</accession>
<feature type="region of interest" description="Disordered" evidence="2">
    <location>
        <begin position="411"/>
        <end position="432"/>
    </location>
</feature>
<feature type="coiled-coil region" evidence="1">
    <location>
        <begin position="291"/>
        <end position="326"/>
    </location>
</feature>
<dbReference type="OrthoDB" id="6589456at2759"/>
<dbReference type="EMBL" id="LSMT01000314">
    <property type="protein sequence ID" value="PFX20493.1"/>
    <property type="molecule type" value="Genomic_DNA"/>
</dbReference>
<dbReference type="PROSITE" id="PS50057">
    <property type="entry name" value="FERM_3"/>
    <property type="match status" value="1"/>
</dbReference>
<evidence type="ECO:0000256" key="2">
    <source>
        <dbReference type="SAM" id="MobiDB-lite"/>
    </source>
</evidence>
<dbReference type="SMART" id="SM00295">
    <property type="entry name" value="B41"/>
    <property type="match status" value="1"/>
</dbReference>
<keyword evidence="5" id="KW-1185">Reference proteome</keyword>